<dbReference type="Pfam" id="PF00621">
    <property type="entry name" value="RhoGEF"/>
    <property type="match status" value="1"/>
</dbReference>
<feature type="domain" description="DH" evidence="4">
    <location>
        <begin position="1"/>
        <end position="168"/>
    </location>
</feature>
<evidence type="ECO:0000259" key="4">
    <source>
        <dbReference type="PROSITE" id="PS50010"/>
    </source>
</evidence>
<dbReference type="SMART" id="SM00325">
    <property type="entry name" value="RhoGEF"/>
    <property type="match status" value="1"/>
</dbReference>
<dbReference type="InterPro" id="IPR015943">
    <property type="entry name" value="WD40/YVTN_repeat-like_dom_sf"/>
</dbReference>
<dbReference type="GO" id="GO:0005737">
    <property type="term" value="C:cytoplasm"/>
    <property type="evidence" value="ECO:0007669"/>
    <property type="project" value="UniProtKB-ARBA"/>
</dbReference>
<dbReference type="PANTHER" id="PTHR12877:SF15">
    <property type="entry name" value="RHO GUANINE NUCLEOTIDE EXCHANGE FACTOR 17"/>
    <property type="match status" value="1"/>
</dbReference>
<dbReference type="SUPFAM" id="SSF48065">
    <property type="entry name" value="DBL homology domain (DH-domain)"/>
    <property type="match status" value="1"/>
</dbReference>
<keyword evidence="2" id="KW-0175">Coiled coil</keyword>
<accession>A0A922MV03</accession>
<gene>
    <name evidence="5" type="ORF">HF086_004236</name>
</gene>
<dbReference type="InterPro" id="IPR011993">
    <property type="entry name" value="PH-like_dom_sf"/>
</dbReference>
<organism evidence="5 6">
    <name type="scientific">Spodoptera exigua</name>
    <name type="common">Beet armyworm</name>
    <name type="synonym">Noctua fulgens</name>
    <dbReference type="NCBI Taxonomy" id="7107"/>
    <lineage>
        <taxon>Eukaryota</taxon>
        <taxon>Metazoa</taxon>
        <taxon>Ecdysozoa</taxon>
        <taxon>Arthropoda</taxon>
        <taxon>Hexapoda</taxon>
        <taxon>Insecta</taxon>
        <taxon>Pterygota</taxon>
        <taxon>Neoptera</taxon>
        <taxon>Endopterygota</taxon>
        <taxon>Lepidoptera</taxon>
        <taxon>Glossata</taxon>
        <taxon>Ditrysia</taxon>
        <taxon>Noctuoidea</taxon>
        <taxon>Noctuidae</taxon>
        <taxon>Amphipyrinae</taxon>
        <taxon>Spodoptera</taxon>
    </lineage>
</organism>
<dbReference type="PANTHER" id="PTHR12877">
    <property type="entry name" value="RHO GUANINE NUCLEOTIDE EXCHANGE FACTOR"/>
    <property type="match status" value="1"/>
</dbReference>
<dbReference type="FunFam" id="1.20.900.10:FF:000003">
    <property type="entry name" value="Rho guanine nucleotide exchange factor 10 like"/>
    <property type="match status" value="1"/>
</dbReference>
<dbReference type="InterPro" id="IPR035899">
    <property type="entry name" value="DBL_dom_sf"/>
</dbReference>
<sequence length="813" mass="89784">MIRSKYLQPLKSPENAGLLDAFLVDEIFYQVPGILNVHQVFLEQLRRRLEQWDLQQKVGDVFLDVFTKPTVMDTYMTFINNLKKAKETIKTAASSRPAFAKFLDAMARDHKGKLSLDNLLIKPVQKFPSYKLLIQRLIKHTDQSHPDHKLLLEAQKEIHDLLELINCTERESLELEQQQQTLRELEQMIEGLSNLVSMDRMFLRHEMVTMPSAQGTIKDRALFLFNDTLLITSVKRRTGTIKKPTPTYQSNIASQMEGNKYKLLMRISLADLEIVKGVYGQERPAPEFLSPVPIRKTRAGLQFTCAAPTLPPKGQSPDVWVCNSDGYVGQVCVLTLSPKPQVTSCNGVCNARILCVACVPPAPALTRQQTVDIPSSSSDEEDDGSSTSENQDAQSERSQESATIRLHSSLTASLGNHRATLTPNHSKSLSTPHTGQSIQVHPVMKSSSNPAVDKQAMGINSGTLSSPASRQSSEDSGTTANQPTMWLGTEDGCIHVYNCLDNIRIKKNKVKLQHNSGVHSIVYVEGKVFVALGNGDLVVYCRDIELNISISFMSFIVNNDHGSEPPDGSWTERSTIPVGTGSSPLALEKLGNALIIPCDIQVDETFQISSETKPISHMAVAGGTIWLSLHNAAQLRCYNSSSREQLAEINITPQVTKMLHGCDDIIRQHKAACLRVTALLAHRDTLWVGTSAGVLLTAPLHNSPNPRTGAFTVPHLTGITYGHTGHVRFLTIVENPAAQKQPAKQTQTSLKTKALSRRSTNAEKLQKQAEPAQSNKETLIISGGDGYEDFRSSTMTEDAGREDSTNHLLLWRV</sequence>
<reference evidence="5" key="1">
    <citation type="journal article" date="2021" name="G3 (Bethesda)">
        <title>Genome and transcriptome analysis of the beet armyworm Spodoptera exigua reveals targets for pest control. .</title>
        <authorList>
            <person name="Simon S."/>
            <person name="Breeschoten T."/>
            <person name="Jansen H.J."/>
            <person name="Dirks R.P."/>
            <person name="Schranz M.E."/>
            <person name="Ros V.I.D."/>
        </authorList>
    </citation>
    <scope>NUCLEOTIDE SEQUENCE</scope>
    <source>
        <strain evidence="5">TB_SE_WUR_2020</strain>
    </source>
</reference>
<dbReference type="SUPFAM" id="SSF101898">
    <property type="entry name" value="NHL repeat"/>
    <property type="match status" value="1"/>
</dbReference>
<dbReference type="GO" id="GO:0005085">
    <property type="term" value="F:guanyl-nucleotide exchange factor activity"/>
    <property type="evidence" value="ECO:0007669"/>
    <property type="project" value="UniProtKB-KW"/>
</dbReference>
<proteinExistence type="predicted"/>
<dbReference type="Gene3D" id="2.30.29.30">
    <property type="entry name" value="Pleckstrin-homology domain (PH domain)/Phosphotyrosine-binding domain (PTB)"/>
    <property type="match status" value="1"/>
</dbReference>
<dbReference type="InterPro" id="IPR000219">
    <property type="entry name" value="DH_dom"/>
</dbReference>
<feature type="region of interest" description="Disordered" evidence="3">
    <location>
        <begin position="737"/>
        <end position="774"/>
    </location>
</feature>
<feature type="compositionally biased region" description="Polar residues" evidence="3">
    <location>
        <begin position="458"/>
        <end position="483"/>
    </location>
</feature>
<evidence type="ECO:0000313" key="5">
    <source>
        <dbReference type="EMBL" id="KAH9643975.1"/>
    </source>
</evidence>
<protein>
    <recommendedName>
        <fullName evidence="4">DH domain-containing protein</fullName>
    </recommendedName>
</protein>
<keyword evidence="1" id="KW-0344">Guanine-nucleotide releasing factor</keyword>
<feature type="coiled-coil region" evidence="2">
    <location>
        <begin position="151"/>
        <end position="195"/>
    </location>
</feature>
<name>A0A922MV03_SPOEX</name>
<dbReference type="Pfam" id="PF19057">
    <property type="entry name" value="PH_19"/>
    <property type="match status" value="1"/>
</dbReference>
<feature type="region of interest" description="Disordered" evidence="3">
    <location>
        <begin position="369"/>
        <end position="403"/>
    </location>
</feature>
<feature type="region of interest" description="Disordered" evidence="3">
    <location>
        <begin position="417"/>
        <end position="483"/>
    </location>
</feature>
<dbReference type="GO" id="GO:0030036">
    <property type="term" value="P:actin cytoskeleton organization"/>
    <property type="evidence" value="ECO:0007669"/>
    <property type="project" value="TreeGrafter"/>
</dbReference>
<dbReference type="Gene3D" id="2.130.10.10">
    <property type="entry name" value="YVTN repeat-like/Quinoprotein amine dehydrogenase"/>
    <property type="match status" value="1"/>
</dbReference>
<feature type="compositionally biased region" description="Polar residues" evidence="3">
    <location>
        <begin position="417"/>
        <end position="450"/>
    </location>
</feature>
<evidence type="ECO:0000256" key="1">
    <source>
        <dbReference type="ARBA" id="ARBA00022658"/>
    </source>
</evidence>
<dbReference type="GO" id="GO:0051496">
    <property type="term" value="P:positive regulation of stress fiber assembly"/>
    <property type="evidence" value="ECO:0007669"/>
    <property type="project" value="UniProtKB-ARBA"/>
</dbReference>
<dbReference type="Proteomes" id="UP000814243">
    <property type="component" value="Unassembled WGS sequence"/>
</dbReference>
<dbReference type="Pfam" id="PF19056">
    <property type="entry name" value="WD40_2"/>
    <property type="match status" value="2"/>
</dbReference>
<dbReference type="CDD" id="cd00160">
    <property type="entry name" value="RhoGEF"/>
    <property type="match status" value="1"/>
</dbReference>
<dbReference type="Gene3D" id="1.20.900.10">
    <property type="entry name" value="Dbl homology (DH) domain"/>
    <property type="match status" value="1"/>
</dbReference>
<dbReference type="InterPro" id="IPR039919">
    <property type="entry name" value="ARHGEF10/ARHGEF17"/>
</dbReference>
<feature type="compositionally biased region" description="Low complexity" evidence="3">
    <location>
        <begin position="737"/>
        <end position="748"/>
    </location>
</feature>
<dbReference type="AlphaFoldDB" id="A0A922MV03"/>
<evidence type="ECO:0000256" key="3">
    <source>
        <dbReference type="SAM" id="MobiDB-lite"/>
    </source>
</evidence>
<comment type="caution">
    <text evidence="5">The sequence shown here is derived from an EMBL/GenBank/DDBJ whole genome shotgun (WGS) entry which is preliminary data.</text>
</comment>
<evidence type="ECO:0000256" key="2">
    <source>
        <dbReference type="SAM" id="Coils"/>
    </source>
</evidence>
<dbReference type="EMBL" id="JACEFF010000104">
    <property type="protein sequence ID" value="KAH9643975.1"/>
    <property type="molecule type" value="Genomic_DNA"/>
</dbReference>
<dbReference type="PROSITE" id="PS50010">
    <property type="entry name" value="DH_2"/>
    <property type="match status" value="1"/>
</dbReference>
<evidence type="ECO:0000313" key="6">
    <source>
        <dbReference type="Proteomes" id="UP000814243"/>
    </source>
</evidence>
<dbReference type="SUPFAM" id="SSF50729">
    <property type="entry name" value="PH domain-like"/>
    <property type="match status" value="1"/>
</dbReference>